<evidence type="ECO:0000313" key="8">
    <source>
        <dbReference type="Proteomes" id="UP001501004"/>
    </source>
</evidence>
<name>A0ABP7FLW5_9MICO</name>
<dbReference type="EMBL" id="BAABAE010000003">
    <property type="protein sequence ID" value="GAA3743101.1"/>
    <property type="molecule type" value="Genomic_DNA"/>
</dbReference>
<proteinExistence type="inferred from homology"/>
<keyword evidence="3 6" id="KW-0812">Transmembrane</keyword>
<feature type="transmembrane region" description="Helical" evidence="6">
    <location>
        <begin position="34"/>
        <end position="51"/>
    </location>
</feature>
<evidence type="ECO:0000256" key="3">
    <source>
        <dbReference type="ARBA" id="ARBA00022692"/>
    </source>
</evidence>
<evidence type="ECO:0000256" key="2">
    <source>
        <dbReference type="ARBA" id="ARBA00007375"/>
    </source>
</evidence>
<feature type="transmembrane region" description="Helical" evidence="6">
    <location>
        <begin position="136"/>
        <end position="153"/>
    </location>
</feature>
<dbReference type="PANTHER" id="PTHR31885:SF6">
    <property type="entry name" value="GH04784P"/>
    <property type="match status" value="1"/>
</dbReference>
<dbReference type="Proteomes" id="UP001501004">
    <property type="component" value="Unassembled WGS sequence"/>
</dbReference>
<organism evidence="7 8">
    <name type="scientific">Leifsonella bigeumensis</name>
    <dbReference type="NCBI Taxonomy" id="433643"/>
    <lineage>
        <taxon>Bacteria</taxon>
        <taxon>Bacillati</taxon>
        <taxon>Actinomycetota</taxon>
        <taxon>Actinomycetes</taxon>
        <taxon>Micrococcales</taxon>
        <taxon>Microbacteriaceae</taxon>
        <taxon>Leifsonella</taxon>
    </lineage>
</organism>
<sequence length="215" mass="23406">MNKARVATVFAPYLLVSVVYLVAQATDLVAVSTFLKPLLMLLLLAAFLYSLPRIRSELALLGSLGILFSWAGDVTLGAPGDLSFLVGLGFFLLAHLAYIVLFLRRLRMRRLRLAALVYLAWWVGLVVVLAPHLGSLLIPVAAYGLVLGAMGSIGLSCNRWIAIGGALFVISDTLLGLNRFLPGFELWQIDTIIMLTYLAAQGLIAYGAIRMSWAR</sequence>
<keyword evidence="5 6" id="KW-0472">Membrane</keyword>
<evidence type="ECO:0000313" key="7">
    <source>
        <dbReference type="EMBL" id="GAA3743101.1"/>
    </source>
</evidence>
<feature type="transmembrane region" description="Helical" evidence="6">
    <location>
        <begin position="160"/>
        <end position="181"/>
    </location>
</feature>
<dbReference type="InterPro" id="IPR012506">
    <property type="entry name" value="TMEM86B-like"/>
</dbReference>
<evidence type="ECO:0000256" key="4">
    <source>
        <dbReference type="ARBA" id="ARBA00022989"/>
    </source>
</evidence>
<feature type="transmembrane region" description="Helical" evidence="6">
    <location>
        <begin position="187"/>
        <end position="209"/>
    </location>
</feature>
<comment type="caution">
    <text evidence="7">The sequence shown here is derived from an EMBL/GenBank/DDBJ whole genome shotgun (WGS) entry which is preliminary data.</text>
</comment>
<evidence type="ECO:0000256" key="1">
    <source>
        <dbReference type="ARBA" id="ARBA00004141"/>
    </source>
</evidence>
<accession>A0ABP7FLW5</accession>
<evidence type="ECO:0000256" key="5">
    <source>
        <dbReference type="ARBA" id="ARBA00023136"/>
    </source>
</evidence>
<comment type="similarity">
    <text evidence="2">Belongs to the TMEM86 family.</text>
</comment>
<reference evidence="8" key="1">
    <citation type="journal article" date="2019" name="Int. J. Syst. Evol. Microbiol.">
        <title>The Global Catalogue of Microorganisms (GCM) 10K type strain sequencing project: providing services to taxonomists for standard genome sequencing and annotation.</title>
        <authorList>
            <consortium name="The Broad Institute Genomics Platform"/>
            <consortium name="The Broad Institute Genome Sequencing Center for Infectious Disease"/>
            <person name="Wu L."/>
            <person name="Ma J."/>
        </authorList>
    </citation>
    <scope>NUCLEOTIDE SEQUENCE [LARGE SCALE GENOMIC DNA]</scope>
    <source>
        <strain evidence="8">JCM 16949</strain>
    </source>
</reference>
<keyword evidence="8" id="KW-1185">Reference proteome</keyword>
<feature type="transmembrane region" description="Helical" evidence="6">
    <location>
        <begin position="82"/>
        <end position="101"/>
    </location>
</feature>
<evidence type="ECO:0000256" key="6">
    <source>
        <dbReference type="SAM" id="Phobius"/>
    </source>
</evidence>
<feature type="transmembrane region" description="Helical" evidence="6">
    <location>
        <begin position="113"/>
        <end position="130"/>
    </location>
</feature>
<protein>
    <submittedName>
        <fullName evidence="7">Lysoplasmalogenase</fullName>
    </submittedName>
</protein>
<dbReference type="PANTHER" id="PTHR31885">
    <property type="entry name" value="GH04784P"/>
    <property type="match status" value="1"/>
</dbReference>
<feature type="transmembrane region" description="Helical" evidence="6">
    <location>
        <begin position="58"/>
        <end position="76"/>
    </location>
</feature>
<gene>
    <name evidence="7" type="ORF">GCM10022239_18170</name>
</gene>
<comment type="subcellular location">
    <subcellularLocation>
        <location evidence="1">Membrane</location>
        <topology evidence="1">Multi-pass membrane protein</topology>
    </subcellularLocation>
</comment>
<dbReference type="RefSeq" id="WP_344755905.1">
    <property type="nucleotide sequence ID" value="NZ_BAABAE010000003.1"/>
</dbReference>
<dbReference type="Pfam" id="PF07947">
    <property type="entry name" value="YhhN"/>
    <property type="match status" value="1"/>
</dbReference>
<keyword evidence="4 6" id="KW-1133">Transmembrane helix</keyword>